<evidence type="ECO:0008006" key="5">
    <source>
        <dbReference type="Google" id="ProtNLM"/>
    </source>
</evidence>
<reference evidence="3 4" key="1">
    <citation type="submission" date="2016-02" db="EMBL/GenBank/DDBJ databases">
        <authorList>
            <consortium name="Pathogen Informatics"/>
        </authorList>
    </citation>
    <scope>NUCLEOTIDE SEQUENCE [LARGE SCALE GENOMIC DNA]</scope>
    <source>
        <strain evidence="1 4">LSS31</strain>
        <strain evidence="2 3">SS975</strain>
    </source>
</reference>
<dbReference type="Proteomes" id="UP000072353">
    <property type="component" value="Unassembled WGS sequence"/>
</dbReference>
<evidence type="ECO:0000313" key="3">
    <source>
        <dbReference type="Proteomes" id="UP000072353"/>
    </source>
</evidence>
<evidence type="ECO:0000313" key="2">
    <source>
        <dbReference type="EMBL" id="CYX74631.1"/>
    </source>
</evidence>
<dbReference type="RefSeq" id="WP_044670640.1">
    <property type="nucleotide sequence ID" value="NZ_CECY01000138.1"/>
</dbReference>
<evidence type="ECO:0000313" key="1">
    <source>
        <dbReference type="EMBL" id="CYV04303.1"/>
    </source>
</evidence>
<proteinExistence type="predicted"/>
<protein>
    <recommendedName>
        <fullName evidence="5">DUF4325 domain-containing protein</fullName>
    </recommendedName>
</protein>
<dbReference type="EMBL" id="FIGG01000011">
    <property type="protein sequence ID" value="CYV04303.1"/>
    <property type="molecule type" value="Genomic_DNA"/>
</dbReference>
<sequence length="93" mass="10726">MITIRLNFKKSLIAISGREFGKDVYRNQIRNYLVGNEPVSLEFPDNIEAVASSFPQGLFSEELEKIGYEGVRKKYSVHSNVDGFVENFWESFE</sequence>
<dbReference type="EMBL" id="FILL01000017">
    <property type="protein sequence ID" value="CYX74631.1"/>
    <property type="molecule type" value="Genomic_DNA"/>
</dbReference>
<evidence type="ECO:0000313" key="4">
    <source>
        <dbReference type="Proteomes" id="UP000072530"/>
    </source>
</evidence>
<dbReference type="Proteomes" id="UP000072530">
    <property type="component" value="Unassembled WGS sequence"/>
</dbReference>
<dbReference type="AlphaFoldDB" id="A0A0Z8GSV5"/>
<gene>
    <name evidence="1" type="ORF">ERS132393_01991</name>
    <name evidence="2" type="ORF">ERS132521_01751</name>
</gene>
<accession>A0A0Z8GSV5</accession>
<name>A0A0Z8GSV5_STRSU</name>
<organism evidence="1 4">
    <name type="scientific">Streptococcus suis</name>
    <dbReference type="NCBI Taxonomy" id="1307"/>
    <lineage>
        <taxon>Bacteria</taxon>
        <taxon>Bacillati</taxon>
        <taxon>Bacillota</taxon>
        <taxon>Bacilli</taxon>
        <taxon>Lactobacillales</taxon>
        <taxon>Streptococcaceae</taxon>
        <taxon>Streptococcus</taxon>
    </lineage>
</organism>